<reference evidence="2" key="1">
    <citation type="submission" date="2016-06" db="EMBL/GenBank/DDBJ databases">
        <title>Four novel species of enterococci isolated from chicken manure.</title>
        <authorList>
            <person name="Van Tyne D."/>
        </authorList>
    </citation>
    <scope>NUCLEOTIDE SEQUENCE [LARGE SCALE GENOMIC DNA]</scope>
    <source>
        <strain evidence="2">JM9A</strain>
    </source>
</reference>
<dbReference type="RefSeq" id="WP_161870600.1">
    <property type="nucleotide sequence ID" value="NZ_MAEI02000001.1"/>
</dbReference>
<gene>
    <name evidence="1" type="ORF">BAU18_000549</name>
</gene>
<reference evidence="1 2" key="2">
    <citation type="submission" date="2024-02" db="EMBL/GenBank/DDBJ databases">
        <title>The Genome Sequence of Enterococcus diestrammenae JM9A.</title>
        <authorList>
            <person name="Earl A."/>
            <person name="Manson A."/>
            <person name="Gilmore M."/>
            <person name="Sanders J."/>
            <person name="Shea T."/>
            <person name="Howe W."/>
            <person name="Livny J."/>
            <person name="Cuomo C."/>
            <person name="Neafsey D."/>
            <person name="Birren B."/>
        </authorList>
    </citation>
    <scope>NUCLEOTIDE SEQUENCE [LARGE SCALE GENOMIC DNA]</scope>
    <source>
        <strain evidence="1 2">JM9A</strain>
    </source>
</reference>
<sequence>MEELERKIREISSDTKRAIEDLAKEAISDSESYLDATRRLKDYRWKLYGPFADFILDRAMERVRQEAMNQKTATVNGGLEN</sequence>
<dbReference type="Proteomes" id="UP001429357">
    <property type="component" value="Unassembled WGS sequence"/>
</dbReference>
<evidence type="ECO:0000313" key="1">
    <source>
        <dbReference type="EMBL" id="MEO1780971.1"/>
    </source>
</evidence>
<organism evidence="1 2">
    <name type="scientific">Enterococcus diestrammenae</name>
    <dbReference type="NCBI Taxonomy" id="1155073"/>
    <lineage>
        <taxon>Bacteria</taxon>
        <taxon>Bacillati</taxon>
        <taxon>Bacillota</taxon>
        <taxon>Bacilli</taxon>
        <taxon>Lactobacillales</taxon>
        <taxon>Enterococcaceae</taxon>
        <taxon>Enterococcus</taxon>
    </lineage>
</organism>
<accession>A0ABV0F1C7</accession>
<name>A0ABV0F1C7_9ENTE</name>
<keyword evidence="2" id="KW-1185">Reference proteome</keyword>
<dbReference type="EMBL" id="MAEI02000001">
    <property type="protein sequence ID" value="MEO1780971.1"/>
    <property type="molecule type" value="Genomic_DNA"/>
</dbReference>
<comment type="caution">
    <text evidence="1">The sequence shown here is derived from an EMBL/GenBank/DDBJ whole genome shotgun (WGS) entry which is preliminary data.</text>
</comment>
<proteinExistence type="predicted"/>
<evidence type="ECO:0000313" key="2">
    <source>
        <dbReference type="Proteomes" id="UP001429357"/>
    </source>
</evidence>
<protein>
    <submittedName>
        <fullName evidence="1">Uncharacterized protein</fullName>
    </submittedName>
</protein>